<evidence type="ECO:0000256" key="11">
    <source>
        <dbReference type="SAM" id="MobiDB-lite"/>
    </source>
</evidence>
<comment type="cofactor">
    <cofactor evidence="1">
        <name>Zn(2+)</name>
        <dbReference type="ChEBI" id="CHEBI:29105"/>
    </cofactor>
</comment>
<evidence type="ECO:0000313" key="13">
    <source>
        <dbReference type="EMBL" id="QDV48797.1"/>
    </source>
</evidence>
<dbReference type="InterPro" id="IPR003644">
    <property type="entry name" value="Calx_beta"/>
</dbReference>
<dbReference type="SUPFAM" id="SSF51004">
    <property type="entry name" value="C-terminal (heme d1) domain of cytochrome cd1-nitrite reductase"/>
    <property type="match status" value="1"/>
</dbReference>
<evidence type="ECO:0000256" key="3">
    <source>
        <dbReference type="ARBA" id="ARBA00022723"/>
    </source>
</evidence>
<evidence type="ECO:0000256" key="5">
    <source>
        <dbReference type="ARBA" id="ARBA00022737"/>
    </source>
</evidence>
<dbReference type="GO" id="GO:0006508">
    <property type="term" value="P:proteolysis"/>
    <property type="evidence" value="ECO:0007669"/>
    <property type="project" value="UniProtKB-KW"/>
</dbReference>
<dbReference type="InterPro" id="IPR001577">
    <property type="entry name" value="Peptidase_M8"/>
</dbReference>
<evidence type="ECO:0000256" key="6">
    <source>
        <dbReference type="ARBA" id="ARBA00022801"/>
    </source>
</evidence>
<keyword evidence="10" id="KW-0406">Ion transport</keyword>
<feature type="compositionally biased region" description="Polar residues" evidence="11">
    <location>
        <begin position="2440"/>
        <end position="2458"/>
    </location>
</feature>
<dbReference type="GO" id="GO:0007155">
    <property type="term" value="P:cell adhesion"/>
    <property type="evidence" value="ECO:0007669"/>
    <property type="project" value="InterPro"/>
</dbReference>
<dbReference type="Pfam" id="PF08309">
    <property type="entry name" value="LVIVD"/>
    <property type="match status" value="6"/>
</dbReference>
<evidence type="ECO:0000256" key="2">
    <source>
        <dbReference type="ARBA" id="ARBA00022670"/>
    </source>
</evidence>
<dbReference type="InterPro" id="IPR051171">
    <property type="entry name" value="CaCA"/>
</dbReference>
<keyword evidence="14" id="KW-1185">Reference proteome</keyword>
<sequence>MVVGRQSLVSSFRQKISLLNCLRRGQRKRQNRQKSHRLISSYSTVEHLEDRTLLAGASLVNIEPNIDLSLTEGEIYNEAPTELTFKFTPDQEIDPATLGGIQIVRAGENGIIDDINDTNNDDIIIQPGYIGIGDSPNEVILRFAEPLPDDFYQISIYGNDVLPDPLLPGIPATGITALLNQYGEAFQDGIDQHINFELDLGAKVVAVVPQPVAREQVLTIEDASLLEDGDTFTIAVDGTSVTFEMDENSAPGVSGANIAVAYTAGDTDSDIATAILAAFNTSSLGTSATISQSGNDLHIEGDPLSSPTISYSLNDPGSISNQESLTIKDNQIVVYFNDDPLYLADAENVLYYQLIDTVSNTIINPDALVDPVVYDAAENKVTLTFQDPIIDGTYHLRIGEEATPNFEPADVVSVADDDNSSFNTAYDLGTLTTQTIQINEAITPQAINQPPLPGGNDEPGHREITIEQHIEGPEGTGTDPLAVAPIPTIEFYFPEVYFTNSFGIELYNEITENQKQRAREIFELYSFLAGFEVQETTGSGIAIVTGDVRALDEAIPPTAPGGIADSTMAIMNGTRDWGDSPYGGGWFTTALHEIGHAIGLGHSYDLPSIMGSAEEEDAVPLPGERIFPTNYDITHLNRIHPALSNDIDLHKFQLDDAGRFTAEITADRSPTKSFLDSVLTLYREDPMGVFEVVARNDDYFGEDAFLDLELEAGTYYLAVTSVGNTEFDPTVSDSGYGGRTDGEYTLDINFTPAPPISSVMVDATGVALDGDADGTPGGVFDFWFQSSTDTNTIFVDKTAPELGADGSLSNPFNNIQKALNQVELNNNPLSGGTPGTTKIVRIVGNGGTDNDISTIGDNEAYLIGLNDSFQPLEDGATFEIPQNVTVMVDQGAIIKLQKANIEVGSNDILDDRSQGALQILGTPDNQVHLTAYGNDAIGGDDDGLSDGANRGDWGGIVFRADSDLEDFGVFLNSVNNASISYGGGSVSVNSILQTFSPIHAESARPTIWQNTIFSNADSAISADPRSFEDSRFEKGSFIKDRYGLEIFDNQIFDNSVNGLFVRINTAFGNTINKLDVPGIFNDDLTHVITENLQIYGAPGGQLVDGAESINGRLKINAGTVVKLSGARIEAERGSAQLIAEGTEENPIIFTSLSDDRYGAGTTFDTSNDGFDTSDPDDLPYGKGNWGGIILNAASSGSIDHALITNAGGLVPIEGGFANFNAIEVHQAEFRISNSILENNASGQTGSNRNGRGNNDSATIFVRGAQPIIVDNIFQHNDGTVVSIDANSLNYKFKTDYGRSTGFTQAYTQYPDNHGALVRLNRMEDNGLNGMEVRAALLDTETIWDDTDIVHILRDEIQVNQHHTFSGIRLQSNIDEGLVVKLAGSTAGFTANGVPLDINDRIGGTVQIIGQPGFPVVLTSLADDTVGASFTPDGTPQTDTNNDGSGSTPSAGDWRSIRLDRYSNDRNVVVRFETEGNNTSGVDTNSNPGFAQNLGELAPDEVSGDENRALGFEVHGNISADAPDDVDVYSFKATAGTRIWIDIDRTSSSLNTTVELIDIFGTVIASSLDSFAGTFTGSADPLLQTDHLLGDFYSQNINDAGFSVELPDPSGTGAVGTYFVRVRSEGGLTSGQYQMQVRLRQVDEKPGSTVRYADIRYPTNGIEVLGQPAHSPLLGESSEKKDDPDTTVSSNENNNTLDDAQGLGNLLTSDRNTLSVSGTLHDASDVDWYTFEMGYDLIQVIGGSSDAAKTFSTIFDIDYADGLSRADTTISIFNNDGQLILVSRDSDIDDDQADGDTEDLSRGSFGKLDPYIGTAQLPASNPTDNPLEIFRYHVAISSNARLPEALNATFESNALNTQIRLEPVSSVKRIVEDHIGFSGYVTGNSLTENTSLVVPEESNGIFDISNTMTLSTNVTGFSLEDVNLYVSQSTRLRIVDPFDGHVSDAFNENRTIDVGALATGTADITIRSDGRLYSYESVAGLRNNTAGRLRELNAGNASTINSFNDGIPDPPTTGSTDPVQLTTQNVGALAFERLTTALGASSVNYNLFYAVHDFKGTTDTSDDVTTIYQGNPNNGDAGDNKFNNGNPTNAQFTVRGDIDRDMYGLITGMSYRGINATASQSQLYAVTDTGQFLTINQTSGSRREVGAVSGVDLSGQIDGTLVGLTAAPQNLNHGAFRNYLFAITDTGNLYAIDPSGSTPAEIILSQVIDPGLNLTIGGGDDTLIDVFAGGVDHINVGVGGVTGLAFSPLDFNLWHPTFQRNDDSGHGINNTFDETRTDTDRSIRTAFPTPVTFPAQFPNGLAQTESQGGASFYFGFEEWSGTTPDNQEYIRYDTDAQYGVISQAFQSDLSTNNEIGDNYNIAGGAHGSLESTSFNLDGYKATDLPTLYFNYFLETENANTVDNNLMRDAARVFISDDGGVSWEQLATNNSDLADPRDPNSGELSNFISASNREGAPNGNQRVQEMFDNTGVWRQARVDLSEFVNRGDLTLRFDFSTSATINADASSPGGEMNGDQFGDPDRNLQAQNNDHEGFYIDDIIIGFAERGEMVTGAQANQTNFYNLPQNDAFEAPIPLLEGSYQLEIRSGTQYATPPESGLRSYLQIQSQFDTNDRLVREIIEAGDTLNDQLGDRNLERQQGHILIESNTIRSASEYGINIDAGQREMVGAGQTGFSLRSQAGGVRNLPSLNDSYDIFGQPFDPDDPYLFNGGLGFAPGVTVQNNVIVDYTSGEGGIRVSGDDNSNVADNPAAVSYTKVVNNTLSGGEITDSGPAPLSEYSIDVVFTDSSLTASQRAIFQQAAARWSEIILGDVPDVMVAGFGLVDDLVIEASAPFIDGVGGILGSAGPRTVRNGSFIPASGVMRFDSADIAALEASGQLVDVILHEMGHVIGIGTIWQSLGLVIDLGTTDPRFVGPEAIAQYNALLGRSVVDVPVANTGGGGTFGSHWRESDLDNELMTGYLNSGVANPISTITIGSLADLGYVVNLNAADNYPLQAPGAQLLDPVPVGEMLDAGPFTILDASAFVSSGADVTANAITPAGRGILVENYATTTILNNVIANTGTAIDLQTPAGIPNVVGATVFKGNNSTGTLGTNAIQLTDADPLFVNPEQGNFYLADNSKAIDSSLNSLSDRPEFVDVKDPVGMPNSDIFSPDYDAFGQLRIDDPTQTPPPGLGSNIFKDRGAIERADFVGPTARITLPEDNDANDVDLDDDLTEVYIADPELFTTMIVELRDSGIGVDDSLVNSSQFILTATTSSTQSTLIEGTDYLFNYNSNTNEAIFTSIAGVFSLDTLYTIDVRNTDFIDINDPTNNIIGIKDLAGNDLQPNRDDLTTAFTIVVTDAANDPPVNHFGGTPIPASPNLVVQTESEASFVFTSTPSPGYPNGNALSVTDSDAFLGDGLVQVTLTAVNGTVALGSTPAGITIDPGSTANNIIFTGLIDDVNLALERTTWTPDTGYYTSGSMATLGAATLTMTTNDLTNFDGAAEEDTDVIEIIVNDPPLVQFSSATYNVTETDGVTTTTLDVTLTRDKVGGVSTVLVSDLLTGSASSGVDYDVIPANTQVSFAADELTTTFSITIQGDDIVERDETIDLEISGAFFNALIVNPDPFGTPAQDTATVTIDDNDQAVLSINTVDQNEDAGTVEFTISLSKQVDADVSVDVMTQDGTAFVTGGPGVGVGNNDYTLFDSNISIGALALSNVFSVSVNSDNIVELDEYFDVIMDSLSLDANGLDVVLGMNGRGNIINDDSATISIVGETVSEDIATGLMTFTVSLTNQVAGDISFFASTQDSTATIADNDYEQLIQQPVTVAAGLTSTTFTVMINDDETVELSEDLIAVLSDLQNNNFDVVFDTGLTTEAIGTIQNDDSASFIISDVTSNEANGPFVFAVTMTNAVDFNVKVNAETVDGTALAADNDYTQLNTGDELLTFTAGGPLTQIFTVDVTDDNKVELDEVFTTILSNLNAGGRNVSIAGALGTGTIQNDDQAIISISNKAQLEDEDTGGGSGVFTFTVAMSNPVDVDIEVHVATLDGSAKVIDNDYTPITLGDQTITFTEGGSLLEEFDVQVTVDNIVELDETFQTILDNLMNSGRNVILGTNGTGIIQNDDSALITINDVTGQENGGPLTFTATISNPVDTNISFDVSTQDGNRLDTSLIENATVADNDFTAILNEIITFTAGGSTTQTFTVDVTGDDKVELNEVFNVLMSNLVNNGRSVTLDTPAQGTIENDDIATLTINNITERESNGPFTFTVTLSNEVDTDIIVEAATMDGTAIAADGDYTALEDGDRVITFVSGSPLTQTFTVDVSNENLVEADEVFSTFLKNLENNGRMVSTVMGDGEATILNDDSATLSITPVIDTENNTPFEFLVELSNPVDVTITVDASTLDGSAIASSDYEEIVNKMLTFNPNVTQLTVDVTIIDDATTEGPETFELVLGNLDPNDRDVFLTSITARSSSATTDAAIAVDVLGDFAYVADRDGGLQIFNIADPSNPIHTGSFDFNQQGIAQGIDVVGNLAYLAVGEAGLQILDISDPTNPTFVGNFDTLARARGVQVIGNLAYVADDSGNGGGLQIIDVSAPGTPVKLGSFGVATPGGLAGGVKVIGNIAYVTDGNNGLRIIDVSDSSTPTEIHNVATPDGAAIGLDVVGNFAYVANREGGLQIIDISDPFTASIVADVDTPGVATGVRVAGNFAYVADGTAGLHVIDLSKLEIIRTHNTPGSARNLFVQDTLAFVADTFNGLEILEFIPSTSATGTILDPGAPPLTGTASVNSTINTSLVLTPTTTDANDETATIPESEQWIDEWDSFWIEVWGNTSDGAGISGGSFDLKYNTDYFTATAVEYGAAFGGSSSSSINDLTGTVSGISGQNNLGTLGSGNQVLLARVKFESTDADGVAIDQQTGFLGPHSLGINVTNAQLDITDFGGVNASVAELPTTDLWAVPFDLDDNGVINNRDLVTFISFYGTSVLDSSSGLAWSLDFDKNGQINIRDLRHLINNYNLTKASGQQVAFPSNFPQEWYGSPITTDGEASLNVLIEAAIDEWKTATGNDQLAVQVFVTDLGGQQLGEGHILELDENGVPVKGRIYIDDDASGLGWYSSIEGLAFDSNGQAIAGSAAEGHYDLYTVLLHEIGHAAGFTTSYSAFTDHVFNNGSGQVQFVGWDFVAPLTNDGLHIDESFFPNDLMGATLDPSTRKTISILDVQILQAAYENATGAVITPLTAPLMAADESPTVQSTTTLSTKAAFSPTAISLPRTAPAVKQDHPAKAVLQPEWNYAQSQLIQNSIMSFEPSTNLDELAGSLIDVSYDTAQYLADEPDKIKPEDRSFRFDFDHEFELDEFVENEAVDEELDSMFTEWSGPLV</sequence>
<dbReference type="GO" id="GO:0007154">
    <property type="term" value="P:cell communication"/>
    <property type="evidence" value="ECO:0007669"/>
    <property type="project" value="InterPro"/>
</dbReference>
<dbReference type="OrthoDB" id="247526at2"/>
<feature type="domain" description="Calx-beta" evidence="12">
    <location>
        <begin position="3853"/>
        <end position="3954"/>
    </location>
</feature>
<dbReference type="Pfam" id="PF03160">
    <property type="entry name" value="Calx-beta"/>
    <property type="match status" value="7"/>
</dbReference>
<dbReference type="PANTHER" id="PTHR11878:SF65">
    <property type="entry name" value="NA_CA-EXCHANGE PROTEIN, ISOFORM G"/>
    <property type="match status" value="1"/>
</dbReference>
<evidence type="ECO:0000256" key="1">
    <source>
        <dbReference type="ARBA" id="ARBA00001947"/>
    </source>
</evidence>
<dbReference type="GO" id="GO:0004222">
    <property type="term" value="F:metalloendopeptidase activity"/>
    <property type="evidence" value="ECO:0007669"/>
    <property type="project" value="InterPro"/>
</dbReference>
<dbReference type="Gene3D" id="3.40.390.10">
    <property type="entry name" value="Collagenase (Catalytic Domain)"/>
    <property type="match status" value="2"/>
</dbReference>
<keyword evidence="10" id="KW-0813">Transport</keyword>
<dbReference type="PROSITE" id="PS00018">
    <property type="entry name" value="EF_HAND_1"/>
    <property type="match status" value="2"/>
</dbReference>
<dbReference type="SMART" id="SM00237">
    <property type="entry name" value="Calx_beta"/>
    <property type="match status" value="3"/>
</dbReference>
<dbReference type="InterPro" id="IPR013211">
    <property type="entry name" value="LVIVD"/>
</dbReference>
<dbReference type="Proteomes" id="UP000318313">
    <property type="component" value="Chromosome"/>
</dbReference>
<evidence type="ECO:0000256" key="9">
    <source>
        <dbReference type="ARBA" id="ARBA00023049"/>
    </source>
</evidence>
<dbReference type="InterPro" id="IPR006626">
    <property type="entry name" value="PbH1"/>
</dbReference>
<feature type="compositionally biased region" description="Polar residues" evidence="11">
    <location>
        <begin position="1685"/>
        <end position="1697"/>
    </location>
</feature>
<dbReference type="Pfam" id="PF01457">
    <property type="entry name" value="Peptidase_M8"/>
    <property type="match status" value="1"/>
</dbReference>
<keyword evidence="5" id="KW-0677">Repeat</keyword>
<organism evidence="13 14">
    <name type="scientific">Gimesia fumaroli</name>
    <dbReference type="NCBI Taxonomy" id="2527976"/>
    <lineage>
        <taxon>Bacteria</taxon>
        <taxon>Pseudomonadati</taxon>
        <taxon>Planctomycetota</taxon>
        <taxon>Planctomycetia</taxon>
        <taxon>Planctomycetales</taxon>
        <taxon>Planctomycetaceae</taxon>
        <taxon>Gimesia</taxon>
    </lineage>
</organism>
<keyword evidence="7" id="KW-0862">Zinc</keyword>
<dbReference type="SUPFAM" id="SSF55486">
    <property type="entry name" value="Metalloproteases ('zincins'), catalytic domain"/>
    <property type="match status" value="4"/>
</dbReference>
<evidence type="ECO:0000313" key="14">
    <source>
        <dbReference type="Proteomes" id="UP000318313"/>
    </source>
</evidence>
<dbReference type="EMBL" id="CP037452">
    <property type="protein sequence ID" value="QDV48797.1"/>
    <property type="molecule type" value="Genomic_DNA"/>
</dbReference>
<keyword evidence="9" id="KW-0482">Metalloprotease</keyword>
<keyword evidence="2" id="KW-0645">Protease</keyword>
<keyword evidence="8" id="KW-0106">Calcium</keyword>
<reference evidence="13 14" key="1">
    <citation type="submission" date="2019-03" db="EMBL/GenBank/DDBJ databases">
        <title>Deep-cultivation of Planctomycetes and their phenomic and genomic characterization uncovers novel biology.</title>
        <authorList>
            <person name="Wiegand S."/>
            <person name="Jogler M."/>
            <person name="Boedeker C."/>
            <person name="Pinto D."/>
            <person name="Vollmers J."/>
            <person name="Rivas-Marin E."/>
            <person name="Kohn T."/>
            <person name="Peeters S.H."/>
            <person name="Heuer A."/>
            <person name="Rast P."/>
            <person name="Oberbeckmann S."/>
            <person name="Bunk B."/>
            <person name="Jeske O."/>
            <person name="Meyerdierks A."/>
            <person name="Storesund J.E."/>
            <person name="Kallscheuer N."/>
            <person name="Luecker S."/>
            <person name="Lage O.M."/>
            <person name="Pohl T."/>
            <person name="Merkel B.J."/>
            <person name="Hornburger P."/>
            <person name="Mueller R.-W."/>
            <person name="Bruemmer F."/>
            <person name="Labrenz M."/>
            <person name="Spormann A.M."/>
            <person name="Op den Camp H."/>
            <person name="Overmann J."/>
            <person name="Amann R."/>
            <person name="Jetten M.S.M."/>
            <person name="Mascher T."/>
            <person name="Medema M.H."/>
            <person name="Devos D.P."/>
            <person name="Kaster A.-K."/>
            <person name="Ovreas L."/>
            <person name="Rohde M."/>
            <person name="Galperin M.Y."/>
            <person name="Jogler C."/>
        </authorList>
    </citation>
    <scope>NUCLEOTIDE SEQUENCE [LARGE SCALE GENOMIC DNA]</scope>
    <source>
        <strain evidence="13 14">Enr17</strain>
    </source>
</reference>
<dbReference type="SUPFAM" id="SSF141072">
    <property type="entry name" value="CalX-like"/>
    <property type="match status" value="8"/>
</dbReference>
<evidence type="ECO:0000256" key="10">
    <source>
        <dbReference type="ARBA" id="ARBA00023065"/>
    </source>
</evidence>
<dbReference type="InterPro" id="IPR018247">
    <property type="entry name" value="EF_Hand_1_Ca_BS"/>
</dbReference>
<feature type="compositionally biased region" description="Polar residues" evidence="11">
    <location>
        <begin position="1431"/>
        <end position="1449"/>
    </location>
</feature>
<dbReference type="InterPro" id="IPR011048">
    <property type="entry name" value="Haem_d1_sf"/>
</dbReference>
<accession>A0A518I6S4</accession>
<dbReference type="Gene3D" id="2.60.40.2030">
    <property type="match status" value="8"/>
</dbReference>
<dbReference type="InterPro" id="IPR036439">
    <property type="entry name" value="Dockerin_dom_sf"/>
</dbReference>
<dbReference type="KEGG" id="gfm:Enr17x_08110"/>
<dbReference type="GO" id="GO:0030001">
    <property type="term" value="P:metal ion transport"/>
    <property type="evidence" value="ECO:0007669"/>
    <property type="project" value="TreeGrafter"/>
</dbReference>
<dbReference type="Gene3D" id="3.90.132.10">
    <property type="entry name" value="Leishmanolysin , domain 2"/>
    <property type="match status" value="1"/>
</dbReference>
<name>A0A518I6S4_9PLAN</name>
<feature type="region of interest" description="Disordered" evidence="11">
    <location>
        <begin position="1665"/>
        <end position="1703"/>
    </location>
</feature>
<keyword evidence="4" id="KW-0732">Signal</keyword>
<evidence type="ECO:0000256" key="4">
    <source>
        <dbReference type="ARBA" id="ARBA00022729"/>
    </source>
</evidence>
<dbReference type="GO" id="GO:0000272">
    <property type="term" value="P:polysaccharide catabolic process"/>
    <property type="evidence" value="ECO:0007669"/>
    <property type="project" value="InterPro"/>
</dbReference>
<protein>
    <submittedName>
        <fullName evidence="13">Calx-beta domain protein</fullName>
    </submittedName>
</protein>
<proteinExistence type="predicted"/>
<dbReference type="SMART" id="SM00710">
    <property type="entry name" value="PbH1"/>
    <property type="match status" value="16"/>
</dbReference>
<dbReference type="InterPro" id="IPR024079">
    <property type="entry name" value="MetalloPept_cat_dom_sf"/>
</dbReference>
<dbReference type="GO" id="GO:0016020">
    <property type="term" value="C:membrane"/>
    <property type="evidence" value="ECO:0007669"/>
    <property type="project" value="InterPro"/>
</dbReference>
<dbReference type="Gene3D" id="1.10.1330.10">
    <property type="entry name" value="Dockerin domain"/>
    <property type="match status" value="1"/>
</dbReference>
<keyword evidence="3" id="KW-0479">Metal-binding</keyword>
<dbReference type="PANTHER" id="PTHR11878">
    <property type="entry name" value="SODIUM/CALCIUM EXCHANGER"/>
    <property type="match status" value="1"/>
</dbReference>
<dbReference type="Gene3D" id="2.60.120.380">
    <property type="match status" value="2"/>
</dbReference>
<feature type="domain" description="Calx-beta" evidence="12">
    <location>
        <begin position="4332"/>
        <end position="4429"/>
    </location>
</feature>
<dbReference type="InterPro" id="IPR038081">
    <property type="entry name" value="CalX-like_sf"/>
</dbReference>
<evidence type="ECO:0000256" key="8">
    <source>
        <dbReference type="ARBA" id="ARBA00022837"/>
    </source>
</evidence>
<dbReference type="GO" id="GO:0046872">
    <property type="term" value="F:metal ion binding"/>
    <property type="evidence" value="ECO:0007669"/>
    <property type="project" value="UniProtKB-KW"/>
</dbReference>
<keyword evidence="6" id="KW-0378">Hydrolase</keyword>
<feature type="domain" description="Calx-beta" evidence="12">
    <location>
        <begin position="3486"/>
        <end position="3590"/>
    </location>
</feature>
<feature type="region of interest" description="Disordered" evidence="11">
    <location>
        <begin position="1427"/>
        <end position="1453"/>
    </location>
</feature>
<gene>
    <name evidence="13" type="ORF">Enr17x_08110</name>
</gene>
<evidence type="ECO:0000256" key="7">
    <source>
        <dbReference type="ARBA" id="ARBA00022833"/>
    </source>
</evidence>
<feature type="region of interest" description="Disordered" evidence="11">
    <location>
        <begin position="2428"/>
        <end position="2458"/>
    </location>
</feature>
<evidence type="ECO:0000259" key="12">
    <source>
        <dbReference type="SMART" id="SM00237"/>
    </source>
</evidence>